<gene>
    <name evidence="2" type="ORF">ACOF00016_LOCUS10594</name>
</gene>
<protein>
    <submittedName>
        <fullName evidence="2">Uncharacterized protein</fullName>
    </submittedName>
</protein>
<dbReference type="EMBL" id="HBIM01012999">
    <property type="protein sequence ID" value="CAE0413338.1"/>
    <property type="molecule type" value="Transcribed_RNA"/>
</dbReference>
<evidence type="ECO:0000313" key="2">
    <source>
        <dbReference type="EMBL" id="CAE0413338.1"/>
    </source>
</evidence>
<dbReference type="AlphaFoldDB" id="A0A7S3L6H0"/>
<feature type="compositionally biased region" description="Low complexity" evidence="1">
    <location>
        <begin position="279"/>
        <end position="318"/>
    </location>
</feature>
<feature type="region of interest" description="Disordered" evidence="1">
    <location>
        <begin position="268"/>
        <end position="335"/>
    </location>
</feature>
<organism evidence="2">
    <name type="scientific">Amphora coffeiformis</name>
    <dbReference type="NCBI Taxonomy" id="265554"/>
    <lineage>
        <taxon>Eukaryota</taxon>
        <taxon>Sar</taxon>
        <taxon>Stramenopiles</taxon>
        <taxon>Ochrophyta</taxon>
        <taxon>Bacillariophyta</taxon>
        <taxon>Bacillariophyceae</taxon>
        <taxon>Bacillariophycidae</taxon>
        <taxon>Thalassiophysales</taxon>
        <taxon>Catenulaceae</taxon>
        <taxon>Amphora</taxon>
    </lineage>
</organism>
<evidence type="ECO:0000256" key="1">
    <source>
        <dbReference type="SAM" id="MobiDB-lite"/>
    </source>
</evidence>
<reference evidence="2" key="1">
    <citation type="submission" date="2021-01" db="EMBL/GenBank/DDBJ databases">
        <authorList>
            <person name="Corre E."/>
            <person name="Pelletier E."/>
            <person name="Niang G."/>
            <person name="Scheremetjew M."/>
            <person name="Finn R."/>
            <person name="Kale V."/>
            <person name="Holt S."/>
            <person name="Cochrane G."/>
            <person name="Meng A."/>
            <person name="Brown T."/>
            <person name="Cohen L."/>
        </authorList>
    </citation>
    <scope>NUCLEOTIDE SEQUENCE</scope>
    <source>
        <strain evidence="2">CCMP127</strain>
    </source>
</reference>
<name>A0A7S3L6H0_9STRA</name>
<proteinExistence type="predicted"/>
<sequence>MEKQSDFNELQEKLRKEKDKLTNQLRPALAKSVESVEADEMAVKSLQERYDAAKLAYDRKVLYKNSVRSDVDRSESIVRLLPAEVEAALQTSNNAVTVYGDTMELLAKDPRQRPLAAKENPSAEVLAKVAGLVSSDMLFDLPLESSKKKKIVGLMDRARRLANLGVDLRVPLTSKATKKGLQKELAVKCFPNDLPHEVQKLLKNTSPRSERRAKVAMLFASGEDKDEDPEEVTEAEAVRGMKRAFEIFSGTDIMELLSDEQMDVVAAESARKRRRRAPEVAAAGSATATAAGSDTATASDTAAAAGSDTATASDTAAAMDDGELPPVGTPLSRAG</sequence>
<accession>A0A7S3L6H0</accession>
<feature type="region of interest" description="Disordered" evidence="1">
    <location>
        <begin position="1"/>
        <end position="21"/>
    </location>
</feature>